<keyword evidence="4" id="KW-0472">Membrane</keyword>
<dbReference type="InterPro" id="IPR039591">
    <property type="entry name" value="AP5M1"/>
</dbReference>
<keyword evidence="2" id="KW-0813">Transport</keyword>
<dbReference type="PANTHER" id="PTHR16082:SF2">
    <property type="entry name" value="AP-5 COMPLEX SUBUNIT MU-1"/>
    <property type="match status" value="1"/>
</dbReference>
<evidence type="ECO:0000313" key="7">
    <source>
        <dbReference type="Proteomes" id="UP000594262"/>
    </source>
</evidence>
<keyword evidence="3" id="KW-0653">Protein transport</keyword>
<dbReference type="GO" id="GO:0005764">
    <property type="term" value="C:lysosome"/>
    <property type="evidence" value="ECO:0007669"/>
    <property type="project" value="TreeGrafter"/>
</dbReference>
<comment type="subcellular location">
    <subcellularLocation>
        <location evidence="5">Endomembrane system</location>
        <topology evidence="5">Peripheral membrane protein</topology>
        <orientation evidence="5">Cytoplasmic side</orientation>
    </subcellularLocation>
</comment>
<dbReference type="Proteomes" id="UP000594262">
    <property type="component" value="Unplaced"/>
</dbReference>
<dbReference type="PANTHER" id="PTHR16082">
    <property type="entry name" value="AP-5 COMPLEX SUBUNIT MU-1"/>
    <property type="match status" value="1"/>
</dbReference>
<protein>
    <submittedName>
        <fullName evidence="6">Uncharacterized protein</fullName>
    </submittedName>
</protein>
<evidence type="ECO:0000256" key="1">
    <source>
        <dbReference type="ARBA" id="ARBA00005324"/>
    </source>
</evidence>
<evidence type="ECO:0000256" key="4">
    <source>
        <dbReference type="ARBA" id="ARBA00023136"/>
    </source>
</evidence>
<evidence type="ECO:0000313" key="6">
    <source>
        <dbReference type="EnsemblMetazoa" id="CLYHEMP015104.1"/>
    </source>
</evidence>
<dbReference type="AlphaFoldDB" id="A0A7M5WZS6"/>
<dbReference type="GO" id="GO:0005829">
    <property type="term" value="C:cytosol"/>
    <property type="evidence" value="ECO:0007669"/>
    <property type="project" value="TreeGrafter"/>
</dbReference>
<dbReference type="GO" id="GO:0030119">
    <property type="term" value="C:AP-type membrane coat adaptor complex"/>
    <property type="evidence" value="ECO:0007669"/>
    <property type="project" value="TreeGrafter"/>
</dbReference>
<proteinExistence type="inferred from homology"/>
<dbReference type="GO" id="GO:0016197">
    <property type="term" value="P:endosomal transport"/>
    <property type="evidence" value="ECO:0007669"/>
    <property type="project" value="TreeGrafter"/>
</dbReference>
<dbReference type="GO" id="GO:0005770">
    <property type="term" value="C:late endosome"/>
    <property type="evidence" value="ECO:0007669"/>
    <property type="project" value="TreeGrafter"/>
</dbReference>
<accession>A0A7M5WZS6</accession>
<organism evidence="6 7">
    <name type="scientific">Clytia hemisphaerica</name>
    <dbReference type="NCBI Taxonomy" id="252671"/>
    <lineage>
        <taxon>Eukaryota</taxon>
        <taxon>Metazoa</taxon>
        <taxon>Cnidaria</taxon>
        <taxon>Hydrozoa</taxon>
        <taxon>Hydroidolina</taxon>
        <taxon>Leptothecata</taxon>
        <taxon>Obeliida</taxon>
        <taxon>Clytiidae</taxon>
        <taxon>Clytia</taxon>
    </lineage>
</organism>
<keyword evidence="7" id="KW-1185">Reference proteome</keyword>
<sequence length="102" mass="11449">GDQNRLTIMIQIQIAEQMKTTFEAFEVQIPFFNRGPIVEFKSLTSSNLVLLPDKCTLLWNVGHKFSSKGGDKIMEANVTFSNEFVPPIRTDPLLVGANSYIT</sequence>
<evidence type="ECO:0000256" key="3">
    <source>
        <dbReference type="ARBA" id="ARBA00022927"/>
    </source>
</evidence>
<name>A0A7M5WZS6_9CNID</name>
<dbReference type="GO" id="GO:0015031">
    <property type="term" value="P:protein transport"/>
    <property type="evidence" value="ECO:0007669"/>
    <property type="project" value="UniProtKB-KW"/>
</dbReference>
<comment type="similarity">
    <text evidence="1">Belongs to the adaptor complexes medium subunit family.</text>
</comment>
<dbReference type="EnsemblMetazoa" id="CLYHEMT015104.1">
    <property type="protein sequence ID" value="CLYHEMP015104.1"/>
    <property type="gene ID" value="CLYHEMG015104"/>
</dbReference>
<evidence type="ECO:0000256" key="2">
    <source>
        <dbReference type="ARBA" id="ARBA00022448"/>
    </source>
</evidence>
<dbReference type="OrthoDB" id="1877176at2759"/>
<reference evidence="6" key="1">
    <citation type="submission" date="2021-01" db="UniProtKB">
        <authorList>
            <consortium name="EnsemblMetazoa"/>
        </authorList>
    </citation>
    <scope>IDENTIFICATION</scope>
</reference>
<evidence type="ECO:0000256" key="5">
    <source>
        <dbReference type="ARBA" id="ARBA00029433"/>
    </source>
</evidence>